<dbReference type="Gene3D" id="1.10.10.10">
    <property type="entry name" value="Winged helix-like DNA-binding domain superfamily/Winged helix DNA-binding domain"/>
    <property type="match status" value="1"/>
</dbReference>
<protein>
    <recommendedName>
        <fullName evidence="7">SMC-Scp complex subunit ScpB</fullName>
    </recommendedName>
</protein>
<dbReference type="GO" id="GO:0051301">
    <property type="term" value="P:cell division"/>
    <property type="evidence" value="ECO:0007669"/>
    <property type="project" value="UniProtKB-KW"/>
</dbReference>
<evidence type="ECO:0000256" key="2">
    <source>
        <dbReference type="ARBA" id="ARBA00022618"/>
    </source>
</evidence>
<dbReference type="Proteomes" id="UP000547674">
    <property type="component" value="Unassembled WGS sequence"/>
</dbReference>
<evidence type="ECO:0000256" key="4">
    <source>
        <dbReference type="ARBA" id="ARBA00023306"/>
    </source>
</evidence>
<gene>
    <name evidence="5" type="ORF">HKN21_14450</name>
</gene>
<dbReference type="GO" id="GO:0051304">
    <property type="term" value="P:chromosome separation"/>
    <property type="evidence" value="ECO:0007669"/>
    <property type="project" value="InterPro"/>
</dbReference>
<dbReference type="InterPro" id="IPR036390">
    <property type="entry name" value="WH_DNA-bd_sf"/>
</dbReference>
<evidence type="ECO:0008006" key="7">
    <source>
        <dbReference type="Google" id="ProtNLM"/>
    </source>
</evidence>
<keyword evidence="1" id="KW-0963">Cytoplasm</keyword>
<dbReference type="EMBL" id="JABDJR010000583">
    <property type="protein sequence ID" value="NNF07961.1"/>
    <property type="molecule type" value="Genomic_DNA"/>
</dbReference>
<feature type="non-terminal residue" evidence="5">
    <location>
        <position position="86"/>
    </location>
</feature>
<dbReference type="PANTHER" id="PTHR34298:SF2">
    <property type="entry name" value="SEGREGATION AND CONDENSATION PROTEIN B"/>
    <property type="match status" value="1"/>
</dbReference>
<dbReference type="SUPFAM" id="SSF46785">
    <property type="entry name" value="Winged helix' DNA-binding domain"/>
    <property type="match status" value="1"/>
</dbReference>
<evidence type="ECO:0000256" key="1">
    <source>
        <dbReference type="ARBA" id="ARBA00022490"/>
    </source>
</evidence>
<dbReference type="AlphaFoldDB" id="A0A7Y2EA00"/>
<dbReference type="InterPro" id="IPR005234">
    <property type="entry name" value="ScpB_csome_segregation"/>
</dbReference>
<sequence length="86" mass="9781">MERHQLTPLIEALLFCADQPLTIRALVKAVADPDVDKTDVKAVLEALRENYEHAGRGFELTRLGNGYQILTRARYAPMIENMLKTR</sequence>
<reference evidence="5 6" key="1">
    <citation type="submission" date="2020-03" db="EMBL/GenBank/DDBJ databases">
        <title>Metabolic flexibility allows generalist bacteria to become dominant in a frequently disturbed ecosystem.</title>
        <authorList>
            <person name="Chen Y.-J."/>
            <person name="Leung P.M."/>
            <person name="Bay S.K."/>
            <person name="Hugenholtz P."/>
            <person name="Kessler A.J."/>
            <person name="Shelley G."/>
            <person name="Waite D.W."/>
            <person name="Cook P.L."/>
            <person name="Greening C."/>
        </authorList>
    </citation>
    <scope>NUCLEOTIDE SEQUENCE [LARGE SCALE GENOMIC DNA]</scope>
    <source>
        <strain evidence="5">SS_bin_28</strain>
    </source>
</reference>
<name>A0A7Y2EA00_UNCEI</name>
<comment type="caution">
    <text evidence="5">The sequence shown here is derived from an EMBL/GenBank/DDBJ whole genome shotgun (WGS) entry which is preliminary data.</text>
</comment>
<evidence type="ECO:0000256" key="3">
    <source>
        <dbReference type="ARBA" id="ARBA00022829"/>
    </source>
</evidence>
<organism evidence="5 6">
    <name type="scientific">Eiseniibacteriota bacterium</name>
    <dbReference type="NCBI Taxonomy" id="2212470"/>
    <lineage>
        <taxon>Bacteria</taxon>
        <taxon>Candidatus Eiseniibacteriota</taxon>
    </lineage>
</organism>
<accession>A0A7Y2EA00</accession>
<dbReference type="Pfam" id="PF04079">
    <property type="entry name" value="SMC_ScpB"/>
    <property type="match status" value="1"/>
</dbReference>
<dbReference type="PANTHER" id="PTHR34298">
    <property type="entry name" value="SEGREGATION AND CONDENSATION PROTEIN B"/>
    <property type="match status" value="1"/>
</dbReference>
<evidence type="ECO:0000313" key="5">
    <source>
        <dbReference type="EMBL" id="NNF07961.1"/>
    </source>
</evidence>
<dbReference type="InterPro" id="IPR036388">
    <property type="entry name" value="WH-like_DNA-bd_sf"/>
</dbReference>
<keyword evidence="4" id="KW-0131">Cell cycle</keyword>
<evidence type="ECO:0000313" key="6">
    <source>
        <dbReference type="Proteomes" id="UP000547674"/>
    </source>
</evidence>
<proteinExistence type="predicted"/>
<keyword evidence="3" id="KW-0159">Chromosome partition</keyword>
<keyword evidence="2" id="KW-0132">Cell division</keyword>